<evidence type="ECO:0000256" key="6">
    <source>
        <dbReference type="ARBA" id="ARBA00022679"/>
    </source>
</evidence>
<feature type="domain" description="Protein kinase" evidence="16">
    <location>
        <begin position="126"/>
        <end position="377"/>
    </location>
</feature>
<gene>
    <name evidence="18" type="ORF">EGR_09273</name>
</gene>
<feature type="compositionally biased region" description="Basic residues" evidence="15">
    <location>
        <begin position="742"/>
        <end position="752"/>
    </location>
</feature>
<dbReference type="FunFam" id="3.30.200.20:FF:000003">
    <property type="entry name" value="Non-specific serine/threonine protein kinase"/>
    <property type="match status" value="1"/>
</dbReference>
<keyword evidence="9 18" id="KW-0418">Kinase</keyword>
<feature type="region of interest" description="Disordered" evidence="15">
    <location>
        <begin position="43"/>
        <end position="120"/>
    </location>
</feature>
<evidence type="ECO:0000256" key="9">
    <source>
        <dbReference type="ARBA" id="ARBA00022777"/>
    </source>
</evidence>
<keyword evidence="11" id="KW-0460">Magnesium</keyword>
<organism evidence="18 19">
    <name type="scientific">Echinococcus granulosus</name>
    <name type="common">Hydatid tapeworm</name>
    <dbReference type="NCBI Taxonomy" id="6210"/>
    <lineage>
        <taxon>Eukaryota</taxon>
        <taxon>Metazoa</taxon>
        <taxon>Spiralia</taxon>
        <taxon>Lophotrochozoa</taxon>
        <taxon>Platyhelminthes</taxon>
        <taxon>Cestoda</taxon>
        <taxon>Eucestoda</taxon>
        <taxon>Cyclophyllidea</taxon>
        <taxon>Taeniidae</taxon>
        <taxon>Echinococcus</taxon>
        <taxon>Echinococcus granulosus group</taxon>
    </lineage>
</organism>
<evidence type="ECO:0000256" key="11">
    <source>
        <dbReference type="ARBA" id="ARBA00022842"/>
    </source>
</evidence>
<comment type="caution">
    <text evidence="18">The sequence shown here is derived from an EMBL/GenBank/DDBJ whole genome shotgun (WGS) entry which is preliminary data.</text>
</comment>
<dbReference type="FunFam" id="1.10.510.10:FF:000156">
    <property type="entry name" value="Serine/threonine-protein kinase SIK3 homolog"/>
    <property type="match status" value="1"/>
</dbReference>
<dbReference type="STRING" id="6210.W6U446"/>
<dbReference type="Proteomes" id="UP000019149">
    <property type="component" value="Unassembled WGS sequence"/>
</dbReference>
<dbReference type="InterPro" id="IPR015940">
    <property type="entry name" value="UBA"/>
</dbReference>
<name>W6U446_ECHGR</name>
<dbReference type="Gene3D" id="3.30.200.20">
    <property type="entry name" value="Phosphorylase Kinase, domain 1"/>
    <property type="match status" value="1"/>
</dbReference>
<keyword evidence="4" id="KW-0723">Serine/threonine-protein kinase</keyword>
<keyword evidence="10 14" id="KW-0067">ATP-binding</keyword>
<dbReference type="OMA" id="WTNINME"/>
<evidence type="ECO:0000256" key="8">
    <source>
        <dbReference type="ARBA" id="ARBA00022741"/>
    </source>
</evidence>
<evidence type="ECO:0000313" key="18">
    <source>
        <dbReference type="EMBL" id="EUB55870.1"/>
    </source>
</evidence>
<keyword evidence="19" id="KW-1185">Reference proteome</keyword>
<dbReference type="PANTHER" id="PTHR24346">
    <property type="entry name" value="MAP/MICROTUBULE AFFINITY-REGULATING KINASE"/>
    <property type="match status" value="1"/>
</dbReference>
<evidence type="ECO:0000256" key="13">
    <source>
        <dbReference type="ARBA" id="ARBA00048679"/>
    </source>
</evidence>
<proteinExistence type="inferred from homology"/>
<feature type="domain" description="UBA" evidence="17">
    <location>
        <begin position="395"/>
        <end position="436"/>
    </location>
</feature>
<dbReference type="GO" id="GO:0050321">
    <property type="term" value="F:tau-protein kinase activity"/>
    <property type="evidence" value="ECO:0007669"/>
    <property type="project" value="TreeGrafter"/>
</dbReference>
<feature type="compositionally biased region" description="Low complexity" evidence="15">
    <location>
        <begin position="78"/>
        <end position="88"/>
    </location>
</feature>
<feature type="region of interest" description="Disordered" evidence="15">
    <location>
        <begin position="458"/>
        <end position="493"/>
    </location>
</feature>
<feature type="compositionally biased region" description="Polar residues" evidence="15">
    <location>
        <begin position="458"/>
        <end position="486"/>
    </location>
</feature>
<dbReference type="GO" id="GO:0046872">
    <property type="term" value="F:metal ion binding"/>
    <property type="evidence" value="ECO:0007669"/>
    <property type="project" value="UniProtKB-KW"/>
</dbReference>
<dbReference type="GO" id="GO:0000226">
    <property type="term" value="P:microtubule cytoskeleton organization"/>
    <property type="evidence" value="ECO:0007669"/>
    <property type="project" value="TreeGrafter"/>
</dbReference>
<keyword evidence="7" id="KW-0479">Metal-binding</keyword>
<feature type="binding site" evidence="14">
    <location>
        <position position="155"/>
    </location>
    <ligand>
        <name>ATP</name>
        <dbReference type="ChEBI" id="CHEBI:30616"/>
    </ligand>
</feature>
<dbReference type="Pfam" id="PF00069">
    <property type="entry name" value="Pkinase"/>
    <property type="match status" value="1"/>
</dbReference>
<feature type="compositionally biased region" description="Low complexity" evidence="15">
    <location>
        <begin position="852"/>
        <end position="868"/>
    </location>
</feature>
<dbReference type="CDD" id="cd14337">
    <property type="entry name" value="UBA_MARK_Par1"/>
    <property type="match status" value="1"/>
</dbReference>
<comment type="catalytic activity">
    <reaction evidence="13">
        <text>L-seryl-[protein] + ATP = O-phospho-L-seryl-[protein] + ADP + H(+)</text>
        <dbReference type="Rhea" id="RHEA:17989"/>
        <dbReference type="Rhea" id="RHEA-COMP:9863"/>
        <dbReference type="Rhea" id="RHEA-COMP:11604"/>
        <dbReference type="ChEBI" id="CHEBI:15378"/>
        <dbReference type="ChEBI" id="CHEBI:29999"/>
        <dbReference type="ChEBI" id="CHEBI:30616"/>
        <dbReference type="ChEBI" id="CHEBI:83421"/>
        <dbReference type="ChEBI" id="CHEBI:456216"/>
        <dbReference type="EC" id="2.7.11.1"/>
    </reaction>
</comment>
<feature type="compositionally biased region" description="Polar residues" evidence="15">
    <location>
        <begin position="43"/>
        <end position="68"/>
    </location>
</feature>
<dbReference type="EMBL" id="APAU02000140">
    <property type="protein sequence ID" value="EUB55870.1"/>
    <property type="molecule type" value="Genomic_DNA"/>
</dbReference>
<evidence type="ECO:0000259" key="17">
    <source>
        <dbReference type="PROSITE" id="PS50030"/>
    </source>
</evidence>
<dbReference type="KEGG" id="egl:EGR_09273"/>
<evidence type="ECO:0000313" key="19">
    <source>
        <dbReference type="Proteomes" id="UP000019149"/>
    </source>
</evidence>
<evidence type="ECO:0000256" key="1">
    <source>
        <dbReference type="ARBA" id="ARBA00001946"/>
    </source>
</evidence>
<evidence type="ECO:0000256" key="14">
    <source>
        <dbReference type="PROSITE-ProRule" id="PRU10141"/>
    </source>
</evidence>
<evidence type="ECO:0000256" key="5">
    <source>
        <dbReference type="ARBA" id="ARBA00022553"/>
    </source>
</evidence>
<dbReference type="InterPro" id="IPR017441">
    <property type="entry name" value="Protein_kinase_ATP_BS"/>
</dbReference>
<dbReference type="GO" id="GO:0005524">
    <property type="term" value="F:ATP binding"/>
    <property type="evidence" value="ECO:0007669"/>
    <property type="project" value="UniProtKB-UniRule"/>
</dbReference>
<feature type="region of interest" description="Disordered" evidence="15">
    <location>
        <begin position="805"/>
        <end position="877"/>
    </location>
</feature>
<dbReference type="GO" id="GO:0005737">
    <property type="term" value="C:cytoplasm"/>
    <property type="evidence" value="ECO:0007669"/>
    <property type="project" value="TreeGrafter"/>
</dbReference>
<dbReference type="SMART" id="SM00220">
    <property type="entry name" value="S_TKc"/>
    <property type="match status" value="1"/>
</dbReference>
<dbReference type="Gene3D" id="1.10.510.10">
    <property type="entry name" value="Transferase(Phosphotransferase) domain 1"/>
    <property type="match status" value="1"/>
</dbReference>
<dbReference type="PROSITE" id="PS50030">
    <property type="entry name" value="UBA"/>
    <property type="match status" value="1"/>
</dbReference>
<evidence type="ECO:0000256" key="7">
    <source>
        <dbReference type="ARBA" id="ARBA00022723"/>
    </source>
</evidence>
<dbReference type="Gene3D" id="1.10.8.10">
    <property type="entry name" value="DNA helicase RuvA subunit, C-terminal domain"/>
    <property type="match status" value="1"/>
</dbReference>
<feature type="region of interest" description="Disordered" evidence="15">
    <location>
        <begin position="565"/>
        <end position="647"/>
    </location>
</feature>
<dbReference type="PROSITE" id="PS00108">
    <property type="entry name" value="PROTEIN_KINASE_ST"/>
    <property type="match status" value="1"/>
</dbReference>
<dbReference type="CTD" id="36344988"/>
<sequence>MPATSQPDSMFSGSRNGLRQDCVLGLFDVIVYKVLMSAATSSVSAQPVDPSNNLNGLSVGQQQQQSPADATVEESWKSAASTAANSSAEGGGGAEKRLASDSTGPTTAAPPPAKRAWRDQPHVGKYKLIRTLGSGNFAKVKLAQHITTKKEVAVKVIDKGKLNHASLNKLFREVNVMKQLNHPNIVKLYEVIESDRHVYLVMEFAANGELFEYLVSNGRMREKDARIKFRQIVSAVQYCHQKNIVHRDLKAENLLLDADYNIKLADFGFSNTFRADKKLDTFCGSPPYAAPELFLGKKYIGPEVDVWSLGVILYTIVAGYLPFDAQNLRDLRERVLRGKYRIPFFMSTDCEMLLKRMLVLNPEKRYSLLSVMEDKWTNINMEDNILRPYQEPPPDFKDPIRLAKMVEMGFTLEEVKDSLENNKFNNVTATYFLLGTDRSTSSNSSLCPQLPSSVSISNRPAAFTTTDDGSASVSTSDPAKSVSTPKGSAAVGTTPAAVADGGSALTTLEDSERVPLLRVQTDLLTPPFPLQSLPPILPRLPAESRNPLGHKNADSIFSLRETVSVESTTVTSGVRPDKPKVAIPTTHFDTPKSSEAPRDSPTNRPPSKPSGGIGSGSGVRRTRTFTSTDKRRNTVAVGGPGGAEGDSDVAKALIRVPNMDNIVDQVGAKSGGERDASDRELDVDGLGVHSSASGRCAASGSSDLRLGKTLKQATTMPSPTSPRGCADDSECSTLKRQDSSMSRKHQRNKSRPAIHFEAADEVLSADHPSHAVAKVEPNTVPTFMRGAPDRSTAPAARIVRHATNTAVEHSQRFRPPVTSSSPLTHSSQQQRQAEVIESPVRVTTKPTEYHHSSSFLRSVSSRLSKSSRTTPTRGASIQAAVERGEAGKQGDSLMATDSPIPAHHRAFSSERKHAVITTDDPWSSMLPEKGHSEGEALVASISNSLEPLLPACFDKKPRNISVFSGTWRKASSSSTSATIFGSNPDRLMSQLISALNTARIHFARPGKYRLQFVFSPLPPVPSANANAVTSTAASPMAGFASKVRHRVRVVVEVCHVFGTNSYVTRFKHLSPSNCPAAATEDFKAVTQGLIHLVRTSMSTLSSSAAAASSS</sequence>
<keyword evidence="5" id="KW-0597">Phosphoprotein</keyword>
<evidence type="ECO:0000256" key="3">
    <source>
        <dbReference type="ARBA" id="ARBA00012513"/>
    </source>
</evidence>
<dbReference type="InterPro" id="IPR011009">
    <property type="entry name" value="Kinase-like_dom_sf"/>
</dbReference>
<dbReference type="EC" id="2.7.11.1" evidence="3"/>
<dbReference type="PROSITE" id="PS00107">
    <property type="entry name" value="PROTEIN_KINASE_ATP"/>
    <property type="match status" value="1"/>
</dbReference>
<comment type="similarity">
    <text evidence="2">Belongs to the protein kinase superfamily. CAMK Ser/Thr protein kinase family. SNF1 subfamily.</text>
</comment>
<dbReference type="SMART" id="SM00165">
    <property type="entry name" value="UBA"/>
    <property type="match status" value="1"/>
</dbReference>
<evidence type="ECO:0000256" key="2">
    <source>
        <dbReference type="ARBA" id="ARBA00006234"/>
    </source>
</evidence>
<evidence type="ECO:0000256" key="15">
    <source>
        <dbReference type="SAM" id="MobiDB-lite"/>
    </source>
</evidence>
<dbReference type="GeneID" id="36344988"/>
<keyword evidence="8 14" id="KW-0547">Nucleotide-binding</keyword>
<keyword evidence="6" id="KW-0808">Transferase</keyword>
<dbReference type="RefSeq" id="XP_024347066.1">
    <property type="nucleotide sequence ID" value="XM_024498522.1"/>
</dbReference>
<evidence type="ECO:0000256" key="12">
    <source>
        <dbReference type="ARBA" id="ARBA00047899"/>
    </source>
</evidence>
<dbReference type="FunFam" id="1.10.8.10:FF:000005">
    <property type="entry name" value="Non-specific serine/threonine protein kinase"/>
    <property type="match status" value="1"/>
</dbReference>
<evidence type="ECO:0000256" key="4">
    <source>
        <dbReference type="ARBA" id="ARBA00022527"/>
    </source>
</evidence>
<accession>W6U446</accession>
<feature type="compositionally biased region" description="Polar residues" evidence="15">
    <location>
        <begin position="817"/>
        <end position="832"/>
    </location>
</feature>
<dbReference type="OrthoDB" id="504170at2759"/>
<dbReference type="InterPro" id="IPR008271">
    <property type="entry name" value="Ser/Thr_kinase_AS"/>
</dbReference>
<comment type="cofactor">
    <cofactor evidence="1">
        <name>Mg(2+)</name>
        <dbReference type="ChEBI" id="CHEBI:18420"/>
    </cofactor>
</comment>
<reference evidence="18 19" key="1">
    <citation type="journal article" date="2013" name="Nat. Genet.">
        <title>The genome of the hydatid tapeworm Echinococcus granulosus.</title>
        <authorList>
            <person name="Zheng H."/>
            <person name="Zhang W."/>
            <person name="Zhang L."/>
            <person name="Zhang Z."/>
            <person name="Li J."/>
            <person name="Lu G."/>
            <person name="Zhu Y."/>
            <person name="Wang Y."/>
            <person name="Huang Y."/>
            <person name="Liu J."/>
            <person name="Kang H."/>
            <person name="Chen J."/>
            <person name="Wang L."/>
            <person name="Chen A."/>
            <person name="Yu S."/>
            <person name="Gao Z."/>
            <person name="Jin L."/>
            <person name="Gu W."/>
            <person name="Wang Z."/>
            <person name="Zhao L."/>
            <person name="Shi B."/>
            <person name="Wen H."/>
            <person name="Lin R."/>
            <person name="Jones M.K."/>
            <person name="Brejova B."/>
            <person name="Vinar T."/>
            <person name="Zhao G."/>
            <person name="McManus D.P."/>
            <person name="Chen Z."/>
            <person name="Zhou Y."/>
            <person name="Wang S."/>
        </authorList>
    </citation>
    <scope>NUCLEOTIDE SEQUENCE [LARGE SCALE GENOMIC DNA]</scope>
</reference>
<dbReference type="PANTHER" id="PTHR24346:SF82">
    <property type="entry name" value="KP78A-RELATED"/>
    <property type="match status" value="1"/>
</dbReference>
<dbReference type="AlphaFoldDB" id="W6U446"/>
<protein>
    <recommendedName>
        <fullName evidence="3">non-specific serine/threonine protein kinase</fullName>
        <ecNumber evidence="3">2.7.11.1</ecNumber>
    </recommendedName>
</protein>
<dbReference type="InterPro" id="IPR000719">
    <property type="entry name" value="Prot_kinase_dom"/>
</dbReference>
<dbReference type="PROSITE" id="PS50011">
    <property type="entry name" value="PROTEIN_KINASE_DOM"/>
    <property type="match status" value="1"/>
</dbReference>
<evidence type="ECO:0000256" key="10">
    <source>
        <dbReference type="ARBA" id="ARBA00022840"/>
    </source>
</evidence>
<dbReference type="GO" id="GO:0035556">
    <property type="term" value="P:intracellular signal transduction"/>
    <property type="evidence" value="ECO:0007669"/>
    <property type="project" value="TreeGrafter"/>
</dbReference>
<feature type="compositionally biased region" description="Basic and acidic residues" evidence="15">
    <location>
        <begin position="589"/>
        <end position="598"/>
    </location>
</feature>
<dbReference type="SUPFAM" id="SSF56112">
    <property type="entry name" value="Protein kinase-like (PK-like)"/>
    <property type="match status" value="1"/>
</dbReference>
<comment type="catalytic activity">
    <reaction evidence="12">
        <text>L-threonyl-[protein] + ATP = O-phospho-L-threonyl-[protein] + ADP + H(+)</text>
        <dbReference type="Rhea" id="RHEA:46608"/>
        <dbReference type="Rhea" id="RHEA-COMP:11060"/>
        <dbReference type="Rhea" id="RHEA-COMP:11605"/>
        <dbReference type="ChEBI" id="CHEBI:15378"/>
        <dbReference type="ChEBI" id="CHEBI:30013"/>
        <dbReference type="ChEBI" id="CHEBI:30616"/>
        <dbReference type="ChEBI" id="CHEBI:61977"/>
        <dbReference type="ChEBI" id="CHEBI:456216"/>
        <dbReference type="EC" id="2.7.11.1"/>
    </reaction>
</comment>
<evidence type="ECO:0000259" key="16">
    <source>
        <dbReference type="PROSITE" id="PS50011"/>
    </source>
</evidence>
<feature type="region of interest" description="Disordered" evidence="15">
    <location>
        <begin position="713"/>
        <end position="752"/>
    </location>
</feature>